<dbReference type="InterPro" id="IPR016181">
    <property type="entry name" value="Acyl_CoA_acyltransferase"/>
</dbReference>
<feature type="domain" description="N-acetyltransferase" evidence="1">
    <location>
        <begin position="2"/>
        <end position="144"/>
    </location>
</feature>
<proteinExistence type="predicted"/>
<dbReference type="Gene3D" id="3.40.630.30">
    <property type="match status" value="1"/>
</dbReference>
<sequence length="150" mass="17470">MLLIRECPELAEQAAEWFHGNWNIPAAEYMGSIKECLKNEKAVPQWYVVKAGKRIIGGAGVIENDFHDRKDLAPNLCALYVEKEFRRRGVAGQLLRCVCRDMKEKGVDMLYLITEHTSFYERYGWEFLCMVHGDDGEEMRMYRKETENAV</sequence>
<keyword evidence="3" id="KW-1185">Reference proteome</keyword>
<evidence type="ECO:0000313" key="2">
    <source>
        <dbReference type="EMBL" id="MCC2256251.1"/>
    </source>
</evidence>
<reference evidence="2 3" key="1">
    <citation type="submission" date="2021-10" db="EMBL/GenBank/DDBJ databases">
        <title>Anaerobic single-cell dispensing facilitates the cultivation of human gut bacteria.</title>
        <authorList>
            <person name="Afrizal A."/>
        </authorList>
    </citation>
    <scope>NUCLEOTIDE SEQUENCE [LARGE SCALE GENOMIC DNA]</scope>
    <source>
        <strain evidence="2 3">CLA-AA-H200</strain>
    </source>
</reference>
<protein>
    <submittedName>
        <fullName evidence="2">GNAT family N-acetyltransferase</fullName>
    </submittedName>
</protein>
<dbReference type="SUPFAM" id="SSF55729">
    <property type="entry name" value="Acyl-CoA N-acyltransferases (Nat)"/>
    <property type="match status" value="1"/>
</dbReference>
<name>A0ABS8G200_9FIRM</name>
<accession>A0ABS8G200</accession>
<dbReference type="EMBL" id="JAJEQX010000060">
    <property type="protein sequence ID" value="MCC2256251.1"/>
    <property type="molecule type" value="Genomic_DNA"/>
</dbReference>
<dbReference type="PROSITE" id="PS51186">
    <property type="entry name" value="GNAT"/>
    <property type="match status" value="1"/>
</dbReference>
<comment type="caution">
    <text evidence="2">The sequence shown here is derived from an EMBL/GenBank/DDBJ whole genome shotgun (WGS) entry which is preliminary data.</text>
</comment>
<organism evidence="2 3">
    <name type="scientific">Ruminococcus turbiniformis</name>
    <dbReference type="NCBI Taxonomy" id="2881258"/>
    <lineage>
        <taxon>Bacteria</taxon>
        <taxon>Bacillati</taxon>
        <taxon>Bacillota</taxon>
        <taxon>Clostridia</taxon>
        <taxon>Eubacteriales</taxon>
        <taxon>Oscillospiraceae</taxon>
        <taxon>Ruminococcus</taxon>
    </lineage>
</organism>
<gene>
    <name evidence="2" type="ORF">LKD70_17875</name>
</gene>
<dbReference type="Pfam" id="PF13508">
    <property type="entry name" value="Acetyltransf_7"/>
    <property type="match status" value="1"/>
</dbReference>
<evidence type="ECO:0000313" key="3">
    <source>
        <dbReference type="Proteomes" id="UP001198151"/>
    </source>
</evidence>
<dbReference type="InterPro" id="IPR000182">
    <property type="entry name" value="GNAT_dom"/>
</dbReference>
<dbReference type="CDD" id="cd04301">
    <property type="entry name" value="NAT_SF"/>
    <property type="match status" value="1"/>
</dbReference>
<evidence type="ECO:0000259" key="1">
    <source>
        <dbReference type="PROSITE" id="PS51186"/>
    </source>
</evidence>
<dbReference type="Proteomes" id="UP001198151">
    <property type="component" value="Unassembled WGS sequence"/>
</dbReference>